<dbReference type="SUPFAM" id="SSF52540">
    <property type="entry name" value="P-loop containing nucleoside triphosphate hydrolases"/>
    <property type="match status" value="1"/>
</dbReference>
<dbReference type="GO" id="GO:0008053">
    <property type="term" value="P:mitochondrial fusion"/>
    <property type="evidence" value="ECO:0007669"/>
    <property type="project" value="TreeGrafter"/>
</dbReference>
<keyword evidence="9" id="KW-1185">Reference proteome</keyword>
<dbReference type="InterPro" id="IPR045063">
    <property type="entry name" value="Dynamin_N"/>
</dbReference>
<dbReference type="EMBL" id="MWQN01000001">
    <property type="protein sequence ID" value="OPC83068.1"/>
    <property type="molecule type" value="Genomic_DNA"/>
</dbReference>
<dbReference type="STRING" id="159449.B4N89_20900"/>
<evidence type="ECO:0000313" key="9">
    <source>
        <dbReference type="Proteomes" id="UP000190037"/>
    </source>
</evidence>
<feature type="compositionally biased region" description="Pro residues" evidence="6">
    <location>
        <begin position="308"/>
        <end position="319"/>
    </location>
</feature>
<evidence type="ECO:0000313" key="8">
    <source>
        <dbReference type="EMBL" id="OPC83068.1"/>
    </source>
</evidence>
<dbReference type="Gene3D" id="3.40.50.300">
    <property type="entry name" value="P-loop containing nucleotide triphosphate hydrolases"/>
    <property type="match status" value="1"/>
</dbReference>
<evidence type="ECO:0000256" key="3">
    <source>
        <dbReference type="ARBA" id="ARBA00022801"/>
    </source>
</evidence>
<evidence type="ECO:0000256" key="2">
    <source>
        <dbReference type="ARBA" id="ARBA00022741"/>
    </source>
</evidence>
<sequence>MSFDREHVLRQAAQVQPRRRPGVAGLLSGIHRSDELRGWITMESVALPPVPERTADGWTLWSLIGVGKATPARRELPIHPVWGAVQWAWPSENVLRHVKLSELPEVAASVEGTISDVSAWTLSMQPDALAERARFFQSLGRFLADPEADARGGPKILAGLYARVMPVGAVAAYHRLVPSTASWLRAGAPREAGARRDSGDSPTGRPGPSGQTADRRQAPAPGPRPAGDDSLGTPGPNQGWAGRVGGGPGAGAPGAGAPGAGAPGAAGPGAGSAHAGPAGQSTPAVVAPTAPRPPAPRPGAEAPAAPVSAPPLAPAPSATPPGSVTSLVRQAPSATTLGRRINDAHTIATDFGLDAIAAELDRLRARMRRPGLRIAVVGEFGRGKTSLINRLLGAPVLPEGRHTPVPLVVVAGPEPRLELQFADGHAEPRPAVAATWDEVSRLGADRDSEAASRLVGVRVLVAEPELARLDVELVDTPGVNAGRGKGEDAEDLDRRTEDLVRRTVAASDAVLMVVSASAPLGLSETAFLEEEVIARHVPRITVVVSKLDTVDEDEREDIVDYLGGRVRRISPTLQVLAGPHREDASPAAGVYARITEYTTSGGRRSMRSRQTAGQLLALLDEMAGLGRDGLAAAALGETERRRAVEESEVEIDRMAGEWGRVRVELQQRRTQTSEKFREHLQLSRGDLLDTLRYELERAPDARTWWERDLPFRLRRELTALAKKFEAQLHSSVQADVQWLDAKMKLHFGRGSGYRLEKVEQLSTEFELGEAESLGLKDLKSRKLAWRIGPTGVAVLGALLIPLTGGVSALPMGASMAASAGGMVLGEVKSTSLTEAQRAQAMKALEPVVEEVLGGFSEEVSKRLHTLYAGVMDEAVRGQRAWRTDRQTALAKVGADGPAWQDLVSRSEQLAVQLNTMLGARG</sequence>
<dbReference type="RefSeq" id="WP_078977369.1">
    <property type="nucleotide sequence ID" value="NZ_MWQN01000001.1"/>
</dbReference>
<reference evidence="8 9" key="1">
    <citation type="submission" date="2017-03" db="EMBL/GenBank/DDBJ databases">
        <title>Draft genome sequence of Streptomyces scabrisporus NF3, endophyte isolated from Amphipterygium adstringens.</title>
        <authorList>
            <person name="Vazquez M."/>
            <person name="Ceapa C.D."/>
            <person name="Rodriguez Luna D."/>
            <person name="Sanchez Esquivel S."/>
        </authorList>
    </citation>
    <scope>NUCLEOTIDE SEQUENCE [LARGE SCALE GENOMIC DNA]</scope>
    <source>
        <strain evidence="8 9">NF3</strain>
    </source>
</reference>
<gene>
    <name evidence="8" type="ORF">B4N89_20900</name>
</gene>
<dbReference type="AlphaFoldDB" id="A0A1T3P1V8"/>
<dbReference type="GO" id="GO:0003924">
    <property type="term" value="F:GTPase activity"/>
    <property type="evidence" value="ECO:0007669"/>
    <property type="project" value="InterPro"/>
</dbReference>
<dbReference type="GO" id="GO:0016020">
    <property type="term" value="C:membrane"/>
    <property type="evidence" value="ECO:0007669"/>
    <property type="project" value="UniProtKB-SubCell"/>
</dbReference>
<evidence type="ECO:0000256" key="5">
    <source>
        <dbReference type="ARBA" id="ARBA00023136"/>
    </source>
</evidence>
<proteinExistence type="predicted"/>
<dbReference type="InterPro" id="IPR027094">
    <property type="entry name" value="Mitofusin_fam"/>
</dbReference>
<evidence type="ECO:0000259" key="7">
    <source>
        <dbReference type="Pfam" id="PF00350"/>
    </source>
</evidence>
<dbReference type="OrthoDB" id="3650305at2"/>
<feature type="domain" description="Dynamin N-terminal" evidence="7">
    <location>
        <begin position="374"/>
        <end position="544"/>
    </location>
</feature>
<evidence type="ECO:0000256" key="1">
    <source>
        <dbReference type="ARBA" id="ARBA00004370"/>
    </source>
</evidence>
<feature type="compositionally biased region" description="Low complexity" evidence="6">
    <location>
        <begin position="271"/>
        <end position="289"/>
    </location>
</feature>
<comment type="caution">
    <text evidence="8">The sequence shown here is derived from an EMBL/GenBank/DDBJ whole genome shotgun (WGS) entry which is preliminary data.</text>
</comment>
<evidence type="ECO:0000256" key="4">
    <source>
        <dbReference type="ARBA" id="ARBA00023134"/>
    </source>
</evidence>
<dbReference type="InterPro" id="IPR027417">
    <property type="entry name" value="P-loop_NTPase"/>
</dbReference>
<evidence type="ECO:0000256" key="6">
    <source>
        <dbReference type="SAM" id="MobiDB-lite"/>
    </source>
</evidence>
<comment type="subcellular location">
    <subcellularLocation>
        <location evidence="1">Membrane</location>
    </subcellularLocation>
</comment>
<dbReference type="PANTHER" id="PTHR10465">
    <property type="entry name" value="TRANSMEMBRANE GTPASE FZO1"/>
    <property type="match status" value="1"/>
</dbReference>
<feature type="region of interest" description="Disordered" evidence="6">
    <location>
        <begin position="188"/>
        <end position="328"/>
    </location>
</feature>
<feature type="compositionally biased region" description="Gly residues" evidence="6">
    <location>
        <begin position="242"/>
        <end position="270"/>
    </location>
</feature>
<protein>
    <recommendedName>
        <fullName evidence="7">Dynamin N-terminal domain-containing protein</fullName>
    </recommendedName>
</protein>
<dbReference type="PANTHER" id="PTHR10465:SF0">
    <property type="entry name" value="SARCALUMENIN"/>
    <property type="match status" value="1"/>
</dbReference>
<dbReference type="Pfam" id="PF00350">
    <property type="entry name" value="Dynamin_N"/>
    <property type="match status" value="1"/>
</dbReference>
<keyword evidence="3" id="KW-0378">Hydrolase</keyword>
<feature type="compositionally biased region" description="Low complexity" evidence="6">
    <location>
        <begin position="298"/>
        <end position="307"/>
    </location>
</feature>
<keyword evidence="5" id="KW-0472">Membrane</keyword>
<accession>A0A1T3P1V8</accession>
<organism evidence="8 9">
    <name type="scientific">Embleya scabrispora</name>
    <dbReference type="NCBI Taxonomy" id="159449"/>
    <lineage>
        <taxon>Bacteria</taxon>
        <taxon>Bacillati</taxon>
        <taxon>Actinomycetota</taxon>
        <taxon>Actinomycetes</taxon>
        <taxon>Kitasatosporales</taxon>
        <taxon>Streptomycetaceae</taxon>
        <taxon>Embleya</taxon>
    </lineage>
</organism>
<dbReference type="GO" id="GO:0005525">
    <property type="term" value="F:GTP binding"/>
    <property type="evidence" value="ECO:0007669"/>
    <property type="project" value="UniProtKB-KW"/>
</dbReference>
<dbReference type="Proteomes" id="UP000190037">
    <property type="component" value="Unassembled WGS sequence"/>
</dbReference>
<keyword evidence="2" id="KW-0547">Nucleotide-binding</keyword>
<keyword evidence="4" id="KW-0342">GTP-binding</keyword>
<name>A0A1T3P1V8_9ACTN</name>